<dbReference type="Proteomes" id="UP000588647">
    <property type="component" value="Unassembled WGS sequence"/>
</dbReference>
<protein>
    <submittedName>
        <fullName evidence="1">Uncharacterized protein</fullName>
    </submittedName>
</protein>
<dbReference type="AlphaFoldDB" id="A0A7W6HHB0"/>
<reference evidence="1 2" key="1">
    <citation type="submission" date="2020-08" db="EMBL/GenBank/DDBJ databases">
        <title>Genomic Encyclopedia of Type Strains, Phase IV (KMG-IV): sequencing the most valuable type-strain genomes for metagenomic binning, comparative biology and taxonomic classification.</title>
        <authorList>
            <person name="Goeker M."/>
        </authorList>
    </citation>
    <scope>NUCLEOTIDE SEQUENCE [LARGE SCALE GENOMIC DNA]</scope>
    <source>
        <strain evidence="1 2">DSM 103570</strain>
    </source>
</reference>
<evidence type="ECO:0000313" key="1">
    <source>
        <dbReference type="EMBL" id="MBB4005182.1"/>
    </source>
</evidence>
<comment type="caution">
    <text evidence="1">The sequence shown here is derived from an EMBL/GenBank/DDBJ whole genome shotgun (WGS) entry which is preliminary data.</text>
</comment>
<accession>A0A7W6HHB0</accession>
<dbReference type="RefSeq" id="WP_183210771.1">
    <property type="nucleotide sequence ID" value="NZ_JAAAMM010000006.1"/>
</dbReference>
<keyword evidence="2" id="KW-1185">Reference proteome</keyword>
<organism evidence="1 2">
    <name type="scientific">Aurantimonas endophytica</name>
    <dbReference type="NCBI Taxonomy" id="1522175"/>
    <lineage>
        <taxon>Bacteria</taxon>
        <taxon>Pseudomonadati</taxon>
        <taxon>Pseudomonadota</taxon>
        <taxon>Alphaproteobacteria</taxon>
        <taxon>Hyphomicrobiales</taxon>
        <taxon>Aurantimonadaceae</taxon>
        <taxon>Aurantimonas</taxon>
    </lineage>
</organism>
<evidence type="ECO:0000313" key="2">
    <source>
        <dbReference type="Proteomes" id="UP000588647"/>
    </source>
</evidence>
<proteinExistence type="predicted"/>
<name>A0A7W6HHB0_9HYPH</name>
<dbReference type="EMBL" id="JACIEM010000006">
    <property type="protein sequence ID" value="MBB4005182.1"/>
    <property type="molecule type" value="Genomic_DNA"/>
</dbReference>
<gene>
    <name evidence="1" type="ORF">GGR03_004281</name>
</gene>
<sequence length="464" mass="49912">MPEVPQVRRLAFNDEEIGMGFNSRTGQAVGSALEGFTIQANPAATGAEVASSISIISTHEELQEALGMSFEAQGRYGLVAGSAKAQFSERTNYNSMSTFVVASVVVENPLVRGRNFRITAEAKALLDSLQMEKFERAFGDSFVRGLQTGGEFYAVVRITSVSTATQTALAAALQAEYNGLVASGEFKLEFEKTKNSASSRSEFTSVMYQRAGSGSTISPTVTIEEVIERYKKFPEIAEASASAYETEVATYDTIPLPVPTPTEQEAFLEALADAREKKLRYIQTRNDVEFALRFPEFFQDPPPASDLLGVSAAYTKLMNAVTSHAVRLSKGQINPPQFFDPGSLSPPLAEPVLPPLVKRESAGSLSAPNAMPNLVGQMADPVVGLLACIQMEGVDHCLAFLGNDMDALGLDPRELGDFFFVTLRSGVQPEVRGDASRPGARVRSQFPAPGSLVEPLSVIILDVS</sequence>